<feature type="compositionally biased region" description="Polar residues" evidence="1">
    <location>
        <begin position="211"/>
        <end position="224"/>
    </location>
</feature>
<dbReference type="EMBL" id="JAMTCO010000016">
    <property type="protein sequence ID" value="MCP2273405.1"/>
    <property type="molecule type" value="Genomic_DNA"/>
</dbReference>
<name>A0ABT1IL75_9PSEU</name>
<evidence type="ECO:0000256" key="2">
    <source>
        <dbReference type="SAM" id="Phobius"/>
    </source>
</evidence>
<dbReference type="SUPFAM" id="SSF50998">
    <property type="entry name" value="Quinoprotein alcohol dehydrogenase-like"/>
    <property type="match status" value="1"/>
</dbReference>
<evidence type="ECO:0000256" key="1">
    <source>
        <dbReference type="SAM" id="MobiDB-lite"/>
    </source>
</evidence>
<evidence type="ECO:0000313" key="3">
    <source>
        <dbReference type="EMBL" id="MCP2273405.1"/>
    </source>
</evidence>
<keyword evidence="2" id="KW-0472">Membrane</keyword>
<accession>A0ABT1IL75</accession>
<sequence>MTLGETRDDSGDREQQSPAPRYGSANGQVAVADEDVLAGPAPAARLRGPRNGFNTKRDWALLVLIVLALVGAGVVVWRTSDIAATESTPGTGTYRSLQPPEVFPPSLGEAWRVSSPATWQPVVATPLPDQSSPPAASTVVTGEGGVVTGRDPETGEVRWTYSRDLDLCGLTPAWNKIISVYRTTGNLLPSKDPYSGGGCSEVTALDPTTGVRDNQNNGESNGGQRNWDAEPGARFLFDGQDYLTATGSKLLVSVRSDLVKTQEYGTVPAKVNPGRQPRTGCEYHSVFAAAGKVAVIESCPDESSDRLTVLRAAPAEWEKPEEVTSQVLDGRGAQVVAMNNGLTAIALPDPGRLVIYNEQGQRTGNFDIELGPEDLRGDAPGRSALVTTATGAYYWYTGSRTIVLSATEMRPLWTIQDTLGPGVVFAGRALLPVPDGLAVLSQADGSRIGTIPVNREGYTGPVTLGTVGPMVLEQRGPTLVALH</sequence>
<dbReference type="RefSeq" id="WP_253890598.1">
    <property type="nucleotide sequence ID" value="NZ_BAAAVB010000003.1"/>
</dbReference>
<feature type="region of interest" description="Disordered" evidence="1">
    <location>
        <begin position="1"/>
        <end position="26"/>
    </location>
</feature>
<evidence type="ECO:0008006" key="5">
    <source>
        <dbReference type="Google" id="ProtNLM"/>
    </source>
</evidence>
<dbReference type="Proteomes" id="UP001205185">
    <property type="component" value="Unassembled WGS sequence"/>
</dbReference>
<evidence type="ECO:0000313" key="4">
    <source>
        <dbReference type="Proteomes" id="UP001205185"/>
    </source>
</evidence>
<feature type="region of interest" description="Disordered" evidence="1">
    <location>
        <begin position="206"/>
        <end position="229"/>
    </location>
</feature>
<keyword evidence="4" id="KW-1185">Reference proteome</keyword>
<feature type="compositionally biased region" description="Basic and acidic residues" evidence="1">
    <location>
        <begin position="1"/>
        <end position="15"/>
    </location>
</feature>
<feature type="transmembrane region" description="Helical" evidence="2">
    <location>
        <begin position="59"/>
        <end position="77"/>
    </location>
</feature>
<feature type="region of interest" description="Disordered" evidence="1">
    <location>
        <begin position="126"/>
        <end position="152"/>
    </location>
</feature>
<organism evidence="3 4">
    <name type="scientific">Actinokineospora diospyrosa</name>
    <dbReference type="NCBI Taxonomy" id="103728"/>
    <lineage>
        <taxon>Bacteria</taxon>
        <taxon>Bacillati</taxon>
        <taxon>Actinomycetota</taxon>
        <taxon>Actinomycetes</taxon>
        <taxon>Pseudonocardiales</taxon>
        <taxon>Pseudonocardiaceae</taxon>
        <taxon>Actinokineospora</taxon>
    </lineage>
</organism>
<protein>
    <recommendedName>
        <fullName evidence="5">Pyrroloquinoline-quinone binding quinoprotein</fullName>
    </recommendedName>
</protein>
<keyword evidence="2" id="KW-1133">Transmembrane helix</keyword>
<keyword evidence="2" id="KW-0812">Transmembrane</keyword>
<reference evidence="3 4" key="1">
    <citation type="submission" date="2022-06" db="EMBL/GenBank/DDBJ databases">
        <title>Genomic Encyclopedia of Archaeal and Bacterial Type Strains, Phase II (KMG-II): from individual species to whole genera.</title>
        <authorList>
            <person name="Goeker M."/>
        </authorList>
    </citation>
    <scope>NUCLEOTIDE SEQUENCE [LARGE SCALE GENOMIC DNA]</scope>
    <source>
        <strain evidence="3 4">DSM 44255</strain>
    </source>
</reference>
<comment type="caution">
    <text evidence="3">The sequence shown here is derived from an EMBL/GenBank/DDBJ whole genome shotgun (WGS) entry which is preliminary data.</text>
</comment>
<proteinExistence type="predicted"/>
<dbReference type="InterPro" id="IPR011047">
    <property type="entry name" value="Quinoprotein_ADH-like_sf"/>
</dbReference>
<gene>
    <name evidence="3" type="ORF">LV75_005934</name>
</gene>